<gene>
    <name evidence="2" type="ORF">EV702DRAFT_965049</name>
</gene>
<evidence type="ECO:0000313" key="3">
    <source>
        <dbReference type="Proteomes" id="UP000714275"/>
    </source>
</evidence>
<accession>A0A9P7A0A2</accession>
<comment type="caution">
    <text evidence="2">The sequence shown here is derived from an EMBL/GenBank/DDBJ whole genome shotgun (WGS) entry which is preliminary data.</text>
</comment>
<feature type="compositionally biased region" description="Acidic residues" evidence="1">
    <location>
        <begin position="181"/>
        <end position="195"/>
    </location>
</feature>
<reference evidence="2" key="1">
    <citation type="journal article" date="2020" name="New Phytol.">
        <title>Comparative genomics reveals dynamic genome evolution in host specialist ectomycorrhizal fungi.</title>
        <authorList>
            <person name="Lofgren L.A."/>
            <person name="Nguyen N.H."/>
            <person name="Vilgalys R."/>
            <person name="Ruytinx J."/>
            <person name="Liao H.L."/>
            <person name="Branco S."/>
            <person name="Kuo A."/>
            <person name="LaButti K."/>
            <person name="Lipzen A."/>
            <person name="Andreopoulos W."/>
            <person name="Pangilinan J."/>
            <person name="Riley R."/>
            <person name="Hundley H."/>
            <person name="Na H."/>
            <person name="Barry K."/>
            <person name="Grigoriev I.V."/>
            <person name="Stajich J.E."/>
            <person name="Kennedy P.G."/>
        </authorList>
    </citation>
    <scope>NUCLEOTIDE SEQUENCE</scope>
    <source>
        <strain evidence="2">DOB743</strain>
    </source>
</reference>
<protein>
    <submittedName>
        <fullName evidence="2">Uncharacterized protein</fullName>
    </submittedName>
</protein>
<dbReference type="Proteomes" id="UP000714275">
    <property type="component" value="Unassembled WGS sequence"/>
</dbReference>
<evidence type="ECO:0000256" key="1">
    <source>
        <dbReference type="SAM" id="MobiDB-lite"/>
    </source>
</evidence>
<organism evidence="2 3">
    <name type="scientific">Suillus placidus</name>
    <dbReference type="NCBI Taxonomy" id="48579"/>
    <lineage>
        <taxon>Eukaryota</taxon>
        <taxon>Fungi</taxon>
        <taxon>Dikarya</taxon>
        <taxon>Basidiomycota</taxon>
        <taxon>Agaricomycotina</taxon>
        <taxon>Agaricomycetes</taxon>
        <taxon>Agaricomycetidae</taxon>
        <taxon>Boletales</taxon>
        <taxon>Suillineae</taxon>
        <taxon>Suillaceae</taxon>
        <taxon>Suillus</taxon>
    </lineage>
</organism>
<dbReference type="OrthoDB" id="3261690at2759"/>
<sequence>DTPVGQRAGKIFEQFIFDVIEQAPNRKSKREGSYLTIPVRRRIDLAQPELLQVLELPFDQAQYCICTPEQWKMHFDRIFPPSLKEAGTSGQNFPSCSYYKSYLALAIDVGDKPLGKVRVALRVEFDKLAWVPWTLADRMWGTGAKTSRAWKVLPREKKGGPMIAINPRRHNQRVSLRAFDQDEDHATESEGDSED</sequence>
<dbReference type="EMBL" id="JABBWD010000010">
    <property type="protein sequence ID" value="KAG1779856.1"/>
    <property type="molecule type" value="Genomic_DNA"/>
</dbReference>
<feature type="region of interest" description="Disordered" evidence="1">
    <location>
        <begin position="174"/>
        <end position="195"/>
    </location>
</feature>
<keyword evidence="3" id="KW-1185">Reference proteome</keyword>
<feature type="non-terminal residue" evidence="2">
    <location>
        <position position="1"/>
    </location>
</feature>
<name>A0A9P7A0A2_9AGAM</name>
<proteinExistence type="predicted"/>
<dbReference type="AlphaFoldDB" id="A0A9P7A0A2"/>
<evidence type="ECO:0000313" key="2">
    <source>
        <dbReference type="EMBL" id="KAG1779856.1"/>
    </source>
</evidence>